<reference evidence="7 8" key="2">
    <citation type="submission" date="2024-10" db="EMBL/GenBank/DDBJ databases">
        <authorList>
            <person name="Ryan C."/>
        </authorList>
    </citation>
    <scope>NUCLEOTIDE SEQUENCE [LARGE SCALE GENOMIC DNA]</scope>
</reference>
<evidence type="ECO:0008006" key="9">
    <source>
        <dbReference type="Google" id="ProtNLM"/>
    </source>
</evidence>
<feature type="binding site" evidence="4">
    <location>
        <begin position="165"/>
        <end position="169"/>
    </location>
    <ligand>
        <name>ATP</name>
        <dbReference type="ChEBI" id="CHEBI:30616"/>
    </ligand>
</feature>
<evidence type="ECO:0000256" key="4">
    <source>
        <dbReference type="PIRSR" id="PIRSR600407-2"/>
    </source>
</evidence>
<sequence>MARFAGMAVLLLLLQLSSLCSIVVYAADSLVLGRKAGVADKPAAENAPVEPGRYAVIFDAGSTGTRLHVFRFDRQMDLLKIGNDIEVFAKATAGLRLIGEEKSEEILEAVRDLVHTNTKFQYNPNWINVIEGSQEGHYLWVAVNYLLDKLGGDYSKTAGVIDLGGGSVQMAYAISANAAANAPAVPKGKSPYITKEYLKGKDYNVYVHSYLRFGAFAARAEILKAKNGRYSSCMLRGFSGTYTYNGKKYDATASPTERANFEKCKEEIAKALNLNAPCKTKNCTFDGVWNGGGGAGQNNIYVTSSFHYLASHIKIIDDKAPSAMAAPAKFRKIASLACRMDVKQDAKIIEILYPKVEKANVPYLCMDLTYQYTLLVDGFGLDPEKKITFVSKVKHGEYYIDAAWPLGTAIETMSPKKKIASN</sequence>
<evidence type="ECO:0000256" key="6">
    <source>
        <dbReference type="SAM" id="SignalP"/>
    </source>
</evidence>
<keyword evidence="2 5" id="KW-0378">Hydrolase</keyword>
<feature type="chain" id="PRO_5044838537" description="Apyrase" evidence="6">
    <location>
        <begin position="27"/>
        <end position="422"/>
    </location>
</feature>
<dbReference type="PROSITE" id="PS01238">
    <property type="entry name" value="GDA1_CD39_NTPASE"/>
    <property type="match status" value="1"/>
</dbReference>
<feature type="active site" description="Proton acceptor" evidence="3">
    <location>
        <position position="135"/>
    </location>
</feature>
<reference evidence="8" key="1">
    <citation type="submission" date="2024-06" db="EMBL/GenBank/DDBJ databases">
        <authorList>
            <person name="Ryan C."/>
        </authorList>
    </citation>
    <scope>NUCLEOTIDE SEQUENCE [LARGE SCALE GENOMIC DNA]</scope>
</reference>
<feature type="signal peptide" evidence="6">
    <location>
        <begin position="1"/>
        <end position="26"/>
    </location>
</feature>
<proteinExistence type="inferred from homology"/>
<evidence type="ECO:0000256" key="3">
    <source>
        <dbReference type="PIRSR" id="PIRSR600407-1"/>
    </source>
</evidence>
<dbReference type="Proteomes" id="UP001497457">
    <property type="component" value="Chromosome 21rd"/>
</dbReference>
<keyword evidence="8" id="KW-1185">Reference proteome</keyword>
<evidence type="ECO:0000256" key="5">
    <source>
        <dbReference type="RuleBase" id="RU003833"/>
    </source>
</evidence>
<dbReference type="Gene3D" id="3.30.420.150">
    <property type="entry name" value="Exopolyphosphatase. Domain 2"/>
    <property type="match status" value="1"/>
</dbReference>
<keyword evidence="6" id="KW-0732">Signal</keyword>
<comment type="similarity">
    <text evidence="1 5">Belongs to the GDA1/CD39 NTPase family.</text>
</comment>
<accession>A0ABC9ALY9</accession>
<dbReference type="Gene3D" id="3.30.420.40">
    <property type="match status" value="2"/>
</dbReference>
<protein>
    <recommendedName>
        <fullName evidence="9">Apyrase</fullName>
    </recommendedName>
</protein>
<dbReference type="PANTHER" id="PTHR11782">
    <property type="entry name" value="ADENOSINE/GUANOSINE DIPHOSPHATASE"/>
    <property type="match status" value="1"/>
</dbReference>
<evidence type="ECO:0000313" key="7">
    <source>
        <dbReference type="EMBL" id="CAL4981741.1"/>
    </source>
</evidence>
<dbReference type="GO" id="GO:0016787">
    <property type="term" value="F:hydrolase activity"/>
    <property type="evidence" value="ECO:0007669"/>
    <property type="project" value="UniProtKB-KW"/>
</dbReference>
<organism evidence="7 8">
    <name type="scientific">Urochloa decumbens</name>
    <dbReference type="NCBI Taxonomy" id="240449"/>
    <lineage>
        <taxon>Eukaryota</taxon>
        <taxon>Viridiplantae</taxon>
        <taxon>Streptophyta</taxon>
        <taxon>Embryophyta</taxon>
        <taxon>Tracheophyta</taxon>
        <taxon>Spermatophyta</taxon>
        <taxon>Magnoliopsida</taxon>
        <taxon>Liliopsida</taxon>
        <taxon>Poales</taxon>
        <taxon>Poaceae</taxon>
        <taxon>PACMAD clade</taxon>
        <taxon>Panicoideae</taxon>
        <taxon>Panicodae</taxon>
        <taxon>Paniceae</taxon>
        <taxon>Melinidinae</taxon>
        <taxon>Urochloa</taxon>
    </lineage>
</organism>
<evidence type="ECO:0000256" key="2">
    <source>
        <dbReference type="ARBA" id="ARBA00022801"/>
    </source>
</evidence>
<dbReference type="AlphaFoldDB" id="A0ABC9ALY9"/>
<gene>
    <name evidence="7" type="ORF">URODEC1_LOCUS56282</name>
</gene>
<dbReference type="EMBL" id="OZ075131">
    <property type="protein sequence ID" value="CAL4981741.1"/>
    <property type="molecule type" value="Genomic_DNA"/>
</dbReference>
<dbReference type="Pfam" id="PF01150">
    <property type="entry name" value="GDA1_CD39"/>
    <property type="match status" value="1"/>
</dbReference>
<dbReference type="PANTHER" id="PTHR11782:SF86">
    <property type="entry name" value="APYRASE 1"/>
    <property type="match status" value="1"/>
</dbReference>
<keyword evidence="4" id="KW-0067">ATP-binding</keyword>
<keyword evidence="4" id="KW-0547">Nucleotide-binding</keyword>
<evidence type="ECO:0000256" key="1">
    <source>
        <dbReference type="ARBA" id="ARBA00009283"/>
    </source>
</evidence>
<evidence type="ECO:0000313" key="8">
    <source>
        <dbReference type="Proteomes" id="UP001497457"/>
    </source>
</evidence>
<dbReference type="InterPro" id="IPR000407">
    <property type="entry name" value="GDA1_CD39_NTPase"/>
</dbReference>
<name>A0ABC9ALY9_9POAL</name>